<comment type="caution">
    <text evidence="2">The sequence shown here is derived from an EMBL/GenBank/DDBJ whole genome shotgun (WGS) entry which is preliminary data.</text>
</comment>
<protein>
    <recommendedName>
        <fullName evidence="1">Heterokaryon incompatibility domain-containing protein</fullName>
    </recommendedName>
</protein>
<feature type="domain" description="Heterokaryon incompatibility" evidence="1">
    <location>
        <begin position="52"/>
        <end position="90"/>
    </location>
</feature>
<dbReference type="PANTHER" id="PTHR24148:SF80">
    <property type="entry name" value="HETEROKARYON INCOMPATIBILITY DOMAIN-CONTAINING PROTEIN"/>
    <property type="match status" value="1"/>
</dbReference>
<evidence type="ECO:0000313" key="3">
    <source>
        <dbReference type="Proteomes" id="UP001140560"/>
    </source>
</evidence>
<keyword evidence="3" id="KW-1185">Reference proteome</keyword>
<gene>
    <name evidence="2" type="ORF">N0V83_009992</name>
</gene>
<accession>A0A9W9CGR8</accession>
<evidence type="ECO:0000259" key="1">
    <source>
        <dbReference type="Pfam" id="PF06985"/>
    </source>
</evidence>
<name>A0A9W9CGR8_9PLEO</name>
<dbReference type="EMBL" id="JAPEUY010000020">
    <property type="protein sequence ID" value="KAJ4362875.1"/>
    <property type="molecule type" value="Genomic_DNA"/>
</dbReference>
<organism evidence="2 3">
    <name type="scientific">Neocucurbitaria cava</name>
    <dbReference type="NCBI Taxonomy" id="798079"/>
    <lineage>
        <taxon>Eukaryota</taxon>
        <taxon>Fungi</taxon>
        <taxon>Dikarya</taxon>
        <taxon>Ascomycota</taxon>
        <taxon>Pezizomycotina</taxon>
        <taxon>Dothideomycetes</taxon>
        <taxon>Pleosporomycetidae</taxon>
        <taxon>Pleosporales</taxon>
        <taxon>Pleosporineae</taxon>
        <taxon>Cucurbitariaceae</taxon>
        <taxon>Neocucurbitaria</taxon>
    </lineage>
</organism>
<dbReference type="Pfam" id="PF06985">
    <property type="entry name" value="HET"/>
    <property type="match status" value="2"/>
</dbReference>
<dbReference type="InterPro" id="IPR052895">
    <property type="entry name" value="HetReg/Transcr_Mod"/>
</dbReference>
<dbReference type="AlphaFoldDB" id="A0A9W9CGR8"/>
<dbReference type="OrthoDB" id="5386682at2759"/>
<evidence type="ECO:0000313" key="2">
    <source>
        <dbReference type="EMBL" id="KAJ4362875.1"/>
    </source>
</evidence>
<reference evidence="2" key="1">
    <citation type="submission" date="2022-10" db="EMBL/GenBank/DDBJ databases">
        <title>Tapping the CABI collections for fungal endophytes: first genome assemblies for Collariella, Neodidymelliopsis, Ascochyta clinopodiicola, Didymella pomorum, Didymosphaeria variabile, Neocosmospora piperis and Neocucurbitaria cava.</title>
        <authorList>
            <person name="Hill R."/>
        </authorList>
    </citation>
    <scope>NUCLEOTIDE SEQUENCE</scope>
    <source>
        <strain evidence="2">IMI 356814</strain>
    </source>
</reference>
<sequence>MTTPVDEERGRSGIYQRLDGRAIRLLSIKPGYWAEPIECELQISCLDTAPAYEALSYCWGPEGNPESMVCNGVQMSITQSLADALKHMRRSPEWDSVAPWPESHPLHSKGKAWEAFATNRNERFGRSSGAEGVLLWADAVCINQKDLEEQERQVEMMGEIYKRASKVMIWLGKEDAQSLEPIGKPRRDRVGLVNRFYLGLYGTMPICLSFIAQALKHADEGRNRLADMKPAEDSGHRNLAYGFPGPYAMEWEYLRDLFDKRWFQRVWVVQEVVLASQAIALIGDWEIQWGEMGRAAVWFHSKGYALPAVMKYPIRERQDFLPISKLVSVWELCAQVERRFPLLDLLREFRNREAKKPHDKIYATFGMAEGFEDIKQRGFDPLVKPSYKKPVVDVYRDVAKFLVIEYGNLQILSHAGEAPILSDWPSWVPDWREKKASNELSSSRYGDIYNADGNQALNIDLSRGANELSLQGIRFDLITAYDDRLKSHGFGFKTYDDEIKFVKRAWALFTGRPSHSPDPYATQDSTIGFVQTLTAGMSNTDKPLSGDPDLLDDALQWFMQYAPGLLPAAPLSQRLKWQLTNSPDSGRFHATFVKTCIDRKFFISSKGFMGIGPNAMKKDDVILILFGGKVPYVLRPSEAGYRFIGECYILGLMNGEAVDWWKENGRTREMFMIF</sequence>
<proteinExistence type="predicted"/>
<dbReference type="Pfam" id="PF26639">
    <property type="entry name" value="Het-6_barrel"/>
    <property type="match status" value="1"/>
</dbReference>
<feature type="domain" description="Heterokaryon incompatibility" evidence="1">
    <location>
        <begin position="134"/>
        <end position="271"/>
    </location>
</feature>
<dbReference type="PANTHER" id="PTHR24148">
    <property type="entry name" value="ANKYRIN REPEAT DOMAIN-CONTAINING PROTEIN 39 HOMOLOG-RELATED"/>
    <property type="match status" value="1"/>
</dbReference>
<dbReference type="InterPro" id="IPR010730">
    <property type="entry name" value="HET"/>
</dbReference>
<dbReference type="Proteomes" id="UP001140560">
    <property type="component" value="Unassembled WGS sequence"/>
</dbReference>